<feature type="domain" description="HTH tetR-type" evidence="3">
    <location>
        <begin position="6"/>
        <end position="66"/>
    </location>
</feature>
<dbReference type="RefSeq" id="WP_234607000.1">
    <property type="nucleotide sequence ID" value="NZ_CP094997.1"/>
</dbReference>
<dbReference type="PANTHER" id="PTHR43479">
    <property type="entry name" value="ACREF/ENVCD OPERON REPRESSOR-RELATED"/>
    <property type="match status" value="1"/>
</dbReference>
<protein>
    <submittedName>
        <fullName evidence="4">TetR/AcrR family transcriptional regulator</fullName>
    </submittedName>
</protein>
<feature type="DNA-binding region" description="H-T-H motif" evidence="2">
    <location>
        <begin position="29"/>
        <end position="48"/>
    </location>
</feature>
<dbReference type="InterPro" id="IPR050624">
    <property type="entry name" value="HTH-type_Tx_Regulator"/>
</dbReference>
<name>A0A9X1PP61_9BACT</name>
<dbReference type="Proteomes" id="UP001139000">
    <property type="component" value="Unassembled WGS sequence"/>
</dbReference>
<keyword evidence="5" id="KW-1185">Reference proteome</keyword>
<evidence type="ECO:0000313" key="5">
    <source>
        <dbReference type="Proteomes" id="UP001139000"/>
    </source>
</evidence>
<reference evidence="4" key="1">
    <citation type="submission" date="2021-12" db="EMBL/GenBank/DDBJ databases">
        <title>Novel species in genus Dyadobacter.</title>
        <authorList>
            <person name="Ma C."/>
        </authorList>
    </citation>
    <scope>NUCLEOTIDE SEQUENCE</scope>
    <source>
        <strain evidence="4">LJ419</strain>
    </source>
</reference>
<evidence type="ECO:0000256" key="2">
    <source>
        <dbReference type="PROSITE-ProRule" id="PRU00335"/>
    </source>
</evidence>
<dbReference type="InterPro" id="IPR009057">
    <property type="entry name" value="Homeodomain-like_sf"/>
</dbReference>
<dbReference type="Gene3D" id="1.10.357.10">
    <property type="entry name" value="Tetracycline Repressor, domain 2"/>
    <property type="match status" value="1"/>
</dbReference>
<comment type="caution">
    <text evidence="4">The sequence shown here is derived from an EMBL/GenBank/DDBJ whole genome shotgun (WGS) entry which is preliminary data.</text>
</comment>
<evidence type="ECO:0000313" key="4">
    <source>
        <dbReference type="EMBL" id="MCF0063599.1"/>
    </source>
</evidence>
<keyword evidence="1 2" id="KW-0238">DNA-binding</keyword>
<sequence>MKCITEKSEDKIKEAARRVFLKKGFDGTTSRDIAREADMNIALTNYYFRSKEKLFLEIFSEVLAMYFNNTIEILNKRISIKEKISEMIEHDFAMMKNEPDMVIFIMNEIHKEPDRLFTSMFHFKRLQETYFTQQLEEGIANGTIRDMRLENLLPLIKCSVEFIYLAKPIHKKLYNMTDEGFETFAETQKEHIKEMICSYLVIG</sequence>
<proteinExistence type="predicted"/>
<dbReference type="PROSITE" id="PS50977">
    <property type="entry name" value="HTH_TETR_2"/>
    <property type="match status" value="1"/>
</dbReference>
<dbReference type="SUPFAM" id="SSF48498">
    <property type="entry name" value="Tetracyclin repressor-like, C-terminal domain"/>
    <property type="match status" value="1"/>
</dbReference>
<dbReference type="InterPro" id="IPR036271">
    <property type="entry name" value="Tet_transcr_reg_TetR-rel_C_sf"/>
</dbReference>
<organism evidence="4 5">
    <name type="scientific">Dyadobacter chenwenxiniae</name>
    <dbReference type="NCBI Taxonomy" id="2906456"/>
    <lineage>
        <taxon>Bacteria</taxon>
        <taxon>Pseudomonadati</taxon>
        <taxon>Bacteroidota</taxon>
        <taxon>Cytophagia</taxon>
        <taxon>Cytophagales</taxon>
        <taxon>Spirosomataceae</taxon>
        <taxon>Dyadobacter</taxon>
    </lineage>
</organism>
<evidence type="ECO:0000259" key="3">
    <source>
        <dbReference type="PROSITE" id="PS50977"/>
    </source>
</evidence>
<dbReference type="EMBL" id="JAJTTC010000005">
    <property type="protein sequence ID" value="MCF0063599.1"/>
    <property type="molecule type" value="Genomic_DNA"/>
</dbReference>
<dbReference type="InterPro" id="IPR001647">
    <property type="entry name" value="HTH_TetR"/>
</dbReference>
<dbReference type="SUPFAM" id="SSF46689">
    <property type="entry name" value="Homeodomain-like"/>
    <property type="match status" value="1"/>
</dbReference>
<accession>A0A9X1PP61</accession>
<dbReference type="GO" id="GO:0003677">
    <property type="term" value="F:DNA binding"/>
    <property type="evidence" value="ECO:0007669"/>
    <property type="project" value="UniProtKB-UniRule"/>
</dbReference>
<dbReference type="AlphaFoldDB" id="A0A9X1PP61"/>
<evidence type="ECO:0000256" key="1">
    <source>
        <dbReference type="ARBA" id="ARBA00023125"/>
    </source>
</evidence>
<gene>
    <name evidence="4" type="ORF">LXM26_18955</name>
</gene>
<dbReference type="Pfam" id="PF00440">
    <property type="entry name" value="TetR_N"/>
    <property type="match status" value="1"/>
</dbReference>
<dbReference type="PANTHER" id="PTHR43479:SF11">
    <property type="entry name" value="ACREF_ENVCD OPERON REPRESSOR-RELATED"/>
    <property type="match status" value="1"/>
</dbReference>